<gene>
    <name evidence="4" type="ORF">PPL_09339</name>
</gene>
<dbReference type="SUPFAM" id="SSF57845">
    <property type="entry name" value="B-box zinc-binding domain"/>
    <property type="match status" value="1"/>
</dbReference>
<evidence type="ECO:0000256" key="1">
    <source>
        <dbReference type="PROSITE-ProRule" id="PRU00024"/>
    </source>
</evidence>
<name>D3BLA7_HETP5</name>
<keyword evidence="1" id="KW-0863">Zinc-finger</keyword>
<dbReference type="InterPro" id="IPR000315">
    <property type="entry name" value="Znf_B-box"/>
</dbReference>
<evidence type="ECO:0000256" key="2">
    <source>
        <dbReference type="SAM" id="MobiDB-lite"/>
    </source>
</evidence>
<dbReference type="GO" id="GO:0008270">
    <property type="term" value="F:zinc ion binding"/>
    <property type="evidence" value="ECO:0007669"/>
    <property type="project" value="UniProtKB-KW"/>
</dbReference>
<protein>
    <recommendedName>
        <fullName evidence="3">B box-type domain-containing protein</fullName>
    </recommendedName>
</protein>
<dbReference type="GeneID" id="31364814"/>
<comment type="caution">
    <text evidence="4">The sequence shown here is derived from an EMBL/GenBank/DDBJ whole genome shotgun (WGS) entry which is preliminary data.</text>
</comment>
<sequence>MSAAAEKCQFHPQKKVKFLCEECNILVCGDCITLPVHRGHAFVKSPNLPSQQVEKLNVQFEFNSDKSKMLAKKIKSHDEVTKSIIKLFETYHKQLIVEEHWLVKPVLENRQEFVTILEKYTAQPKTQYTIFKAVEESMMSSNGSGEFKPSLEMNNEVTVTTEKYNLVNLTASMTDMTIATANPDGTPASGESPQKETEERYNPTTGKWVSISDPHDITFPDVPFDIVAFIKSETKSMDVNRRVASKINFLFLYFSLLKKPFYPDPSERQFILYLKEGRSSLESSVIDVLNTHDINYLDTKSLCNLLSSVCSTQSLEFFFNSWPELSTLSSNGGAPTSNKLTSR</sequence>
<keyword evidence="1" id="KW-0479">Metal-binding</keyword>
<keyword evidence="1" id="KW-0862">Zinc</keyword>
<dbReference type="Pfam" id="PF00643">
    <property type="entry name" value="zf-B_box"/>
    <property type="match status" value="1"/>
</dbReference>
<accession>D3BLA7</accession>
<dbReference type="InParanoid" id="D3BLA7"/>
<dbReference type="SMART" id="SM00336">
    <property type="entry name" value="BBOX"/>
    <property type="match status" value="1"/>
</dbReference>
<feature type="domain" description="B box-type" evidence="3">
    <location>
        <begin position="3"/>
        <end position="45"/>
    </location>
</feature>
<keyword evidence="5" id="KW-1185">Reference proteome</keyword>
<dbReference type="Proteomes" id="UP000001396">
    <property type="component" value="Unassembled WGS sequence"/>
</dbReference>
<evidence type="ECO:0000259" key="3">
    <source>
        <dbReference type="PROSITE" id="PS50119"/>
    </source>
</evidence>
<evidence type="ECO:0000313" key="5">
    <source>
        <dbReference type="Proteomes" id="UP000001396"/>
    </source>
</evidence>
<dbReference type="Gene3D" id="3.30.160.60">
    <property type="entry name" value="Classic Zinc Finger"/>
    <property type="match status" value="1"/>
</dbReference>
<dbReference type="PROSITE" id="PS50119">
    <property type="entry name" value="ZF_BBOX"/>
    <property type="match status" value="1"/>
</dbReference>
<proteinExistence type="predicted"/>
<reference evidence="4 5" key="1">
    <citation type="journal article" date="2011" name="Genome Res.">
        <title>Phylogeny-wide analysis of social amoeba genomes highlights ancient origins for complex intercellular communication.</title>
        <authorList>
            <person name="Heidel A.J."/>
            <person name="Lawal H.M."/>
            <person name="Felder M."/>
            <person name="Schilde C."/>
            <person name="Helps N.R."/>
            <person name="Tunggal B."/>
            <person name="Rivero F."/>
            <person name="John U."/>
            <person name="Schleicher M."/>
            <person name="Eichinger L."/>
            <person name="Platzer M."/>
            <person name="Noegel A.A."/>
            <person name="Schaap P."/>
            <person name="Gloeckner G."/>
        </authorList>
    </citation>
    <scope>NUCLEOTIDE SEQUENCE [LARGE SCALE GENOMIC DNA]</scope>
    <source>
        <strain evidence="5">ATCC 26659 / Pp 5 / PN500</strain>
    </source>
</reference>
<dbReference type="CDD" id="cd19756">
    <property type="entry name" value="Bbox2"/>
    <property type="match status" value="1"/>
</dbReference>
<dbReference type="AlphaFoldDB" id="D3BLA7"/>
<evidence type="ECO:0000313" key="4">
    <source>
        <dbReference type="EMBL" id="EFA77841.1"/>
    </source>
</evidence>
<feature type="region of interest" description="Disordered" evidence="2">
    <location>
        <begin position="179"/>
        <end position="207"/>
    </location>
</feature>
<dbReference type="EMBL" id="ADBJ01000039">
    <property type="protein sequence ID" value="EFA77841.1"/>
    <property type="molecule type" value="Genomic_DNA"/>
</dbReference>
<organism evidence="4 5">
    <name type="scientific">Heterostelium pallidum (strain ATCC 26659 / Pp 5 / PN500)</name>
    <name type="common">Cellular slime mold</name>
    <name type="synonym">Polysphondylium pallidum</name>
    <dbReference type="NCBI Taxonomy" id="670386"/>
    <lineage>
        <taxon>Eukaryota</taxon>
        <taxon>Amoebozoa</taxon>
        <taxon>Evosea</taxon>
        <taxon>Eumycetozoa</taxon>
        <taxon>Dictyostelia</taxon>
        <taxon>Acytosteliales</taxon>
        <taxon>Acytosteliaceae</taxon>
        <taxon>Heterostelium</taxon>
    </lineage>
</organism>
<dbReference type="RefSeq" id="XP_020429969.1">
    <property type="nucleotide sequence ID" value="XM_020580136.1"/>
</dbReference>